<sequence>MLNAGLVTAGIPIHFSLIRLGYREQQRPDPLKQLIQCFQRAATSEQSKTSSIADDRLYVNFARVMSKSIHIEEEDNQDDDEGEMDQAKKEEESQALRAEQAVLADRGAAIMCLMYLSASNGEPSDMVAETLQLGIHLLSGGNIAIQKVYYSCLF</sequence>
<keyword evidence="3" id="KW-1185">Reference proteome</keyword>
<name>A0A0M3KGK5_ANISI</name>
<dbReference type="PANTHER" id="PTHR46399:SF8">
    <property type="entry name" value="B30.2_SPRY DOMAIN-CONTAINING PROTEIN"/>
    <property type="match status" value="1"/>
</dbReference>
<dbReference type="PANTHER" id="PTHR46399">
    <property type="entry name" value="B30.2/SPRY DOMAIN-CONTAINING PROTEIN"/>
    <property type="match status" value="1"/>
</dbReference>
<accession>A0A0M3KGK5</accession>
<proteinExistence type="predicted"/>
<dbReference type="GO" id="GO:0006941">
    <property type="term" value="P:striated muscle contraction"/>
    <property type="evidence" value="ECO:0007669"/>
    <property type="project" value="TreeGrafter"/>
</dbReference>
<dbReference type="GO" id="GO:0034704">
    <property type="term" value="C:calcium channel complex"/>
    <property type="evidence" value="ECO:0007669"/>
    <property type="project" value="TreeGrafter"/>
</dbReference>
<gene>
    <name evidence="2" type="ORF">ASIM_LOCUS19503</name>
</gene>
<protein>
    <submittedName>
        <fullName evidence="4">Anaphase-promoting complex subunit 1</fullName>
    </submittedName>
</protein>
<evidence type="ECO:0000313" key="2">
    <source>
        <dbReference type="EMBL" id="VDK70084.1"/>
    </source>
</evidence>
<reference evidence="2 3" key="2">
    <citation type="submission" date="2018-11" db="EMBL/GenBank/DDBJ databases">
        <authorList>
            <consortium name="Pathogen Informatics"/>
        </authorList>
    </citation>
    <scope>NUCLEOTIDE SEQUENCE [LARGE SCALE GENOMIC DNA]</scope>
</reference>
<dbReference type="GO" id="GO:0014808">
    <property type="term" value="P:release of sequestered calcium ion into cytosol by sarcoplasmic reticulum"/>
    <property type="evidence" value="ECO:0007669"/>
    <property type="project" value="TreeGrafter"/>
</dbReference>
<dbReference type="GO" id="GO:0005790">
    <property type="term" value="C:smooth endoplasmic reticulum"/>
    <property type="evidence" value="ECO:0007669"/>
    <property type="project" value="TreeGrafter"/>
</dbReference>
<evidence type="ECO:0000313" key="3">
    <source>
        <dbReference type="Proteomes" id="UP000267096"/>
    </source>
</evidence>
<dbReference type="AlphaFoldDB" id="A0A0M3KGK5"/>
<feature type="compositionally biased region" description="Acidic residues" evidence="1">
    <location>
        <begin position="72"/>
        <end position="84"/>
    </location>
</feature>
<reference evidence="4" key="1">
    <citation type="submission" date="2017-02" db="UniProtKB">
        <authorList>
            <consortium name="WormBaseParasite"/>
        </authorList>
    </citation>
    <scope>IDENTIFICATION</scope>
</reference>
<dbReference type="GO" id="GO:0030018">
    <property type="term" value="C:Z disc"/>
    <property type="evidence" value="ECO:0007669"/>
    <property type="project" value="TreeGrafter"/>
</dbReference>
<dbReference type="GO" id="GO:0042383">
    <property type="term" value="C:sarcolemma"/>
    <property type="evidence" value="ECO:0007669"/>
    <property type="project" value="TreeGrafter"/>
</dbReference>
<dbReference type="OrthoDB" id="8892755at2759"/>
<evidence type="ECO:0000256" key="1">
    <source>
        <dbReference type="SAM" id="MobiDB-lite"/>
    </source>
</evidence>
<evidence type="ECO:0000313" key="4">
    <source>
        <dbReference type="WBParaSite" id="ASIM_0002011901-mRNA-1"/>
    </source>
</evidence>
<dbReference type="InterPro" id="IPR015925">
    <property type="entry name" value="Ryanodine_IP3_receptor"/>
</dbReference>
<organism evidence="4">
    <name type="scientific">Anisakis simplex</name>
    <name type="common">Herring worm</name>
    <dbReference type="NCBI Taxonomy" id="6269"/>
    <lineage>
        <taxon>Eukaryota</taxon>
        <taxon>Metazoa</taxon>
        <taxon>Ecdysozoa</taxon>
        <taxon>Nematoda</taxon>
        <taxon>Chromadorea</taxon>
        <taxon>Rhabditida</taxon>
        <taxon>Spirurina</taxon>
        <taxon>Ascaridomorpha</taxon>
        <taxon>Ascaridoidea</taxon>
        <taxon>Anisakidae</taxon>
        <taxon>Anisakis</taxon>
        <taxon>Anisakis simplex complex</taxon>
    </lineage>
</organism>
<feature type="region of interest" description="Disordered" evidence="1">
    <location>
        <begin position="69"/>
        <end position="95"/>
    </location>
</feature>
<dbReference type="EMBL" id="UYRR01037358">
    <property type="protein sequence ID" value="VDK70084.1"/>
    <property type="molecule type" value="Genomic_DNA"/>
</dbReference>
<dbReference type="Proteomes" id="UP000267096">
    <property type="component" value="Unassembled WGS sequence"/>
</dbReference>
<dbReference type="GO" id="GO:0033017">
    <property type="term" value="C:sarcoplasmic reticulum membrane"/>
    <property type="evidence" value="ECO:0007669"/>
    <property type="project" value="TreeGrafter"/>
</dbReference>
<dbReference type="GO" id="GO:0005219">
    <property type="term" value="F:ryanodine-sensitive calcium-release channel activity"/>
    <property type="evidence" value="ECO:0007669"/>
    <property type="project" value="TreeGrafter"/>
</dbReference>
<dbReference type="WBParaSite" id="ASIM_0002011901-mRNA-1">
    <property type="protein sequence ID" value="ASIM_0002011901-mRNA-1"/>
    <property type="gene ID" value="ASIM_0002011901"/>
</dbReference>
<feature type="compositionally biased region" description="Basic and acidic residues" evidence="1">
    <location>
        <begin position="85"/>
        <end position="94"/>
    </location>
</feature>